<dbReference type="InterPro" id="IPR011251">
    <property type="entry name" value="Luciferase-like_dom"/>
</dbReference>
<dbReference type="GO" id="GO:0005829">
    <property type="term" value="C:cytosol"/>
    <property type="evidence" value="ECO:0007669"/>
    <property type="project" value="TreeGrafter"/>
</dbReference>
<protein>
    <submittedName>
        <fullName evidence="2">LLM class F420-dependent oxidoreductase</fullName>
    </submittedName>
</protein>
<name>A0A7J0D324_STRMI</name>
<dbReference type="InterPro" id="IPR050766">
    <property type="entry name" value="Bact_Lucif_Oxidored"/>
</dbReference>
<dbReference type="PANTHER" id="PTHR30137">
    <property type="entry name" value="LUCIFERASE-LIKE MONOOXYGENASE"/>
    <property type="match status" value="1"/>
</dbReference>
<dbReference type="InterPro" id="IPR036661">
    <property type="entry name" value="Luciferase-like_sf"/>
</dbReference>
<dbReference type="PANTHER" id="PTHR30137:SF18">
    <property type="entry name" value="CONSERVED PROTEIN"/>
    <property type="match status" value="1"/>
</dbReference>
<dbReference type="InterPro" id="IPR019922">
    <property type="entry name" value="Lucif-like_OxRdatse_MSMEG_4141"/>
</dbReference>
<sequence>MSGSPRREYRVRVTVDHTMTSLTHEAFGRVGIWSGALHGSRTDDAGRKAIAEAVAELEELGYGTLWIGGSPSPDDAAAVVAATRTVTVATGILNIWSHTAEEVAARIAAVEEAARGRFVLGLGVSHGPMVPQYAKPYSAMVAYLDALDAATPSVEPGERVLAALGPKMLKLAADRSLGAHPYLVTTEHTAEAREALGPDALLAPELTVVLDTDLDRARTTARTMLGMYLQLPNYTANLLRLGFAESDFEDGGSVRLLDALFALGDAEHVKSRTGEYLDAGADHVALQVLTADEGGSGLPRAQWRELAEAFGEEL</sequence>
<evidence type="ECO:0000313" key="2">
    <source>
        <dbReference type="EMBL" id="GFN09121.1"/>
    </source>
</evidence>
<accession>A0A7J0D324</accession>
<reference evidence="2 3" key="1">
    <citation type="submission" date="2020-05" db="EMBL/GenBank/DDBJ databases">
        <title>Whole genome shotgun sequence of Streptomyces microflavus NBRC 13062.</title>
        <authorList>
            <person name="Komaki H."/>
            <person name="Tamura T."/>
        </authorList>
    </citation>
    <scope>NUCLEOTIDE SEQUENCE [LARGE SCALE GENOMIC DNA]</scope>
    <source>
        <strain evidence="2 3">NBRC 13062</strain>
    </source>
</reference>
<evidence type="ECO:0000313" key="3">
    <source>
        <dbReference type="Proteomes" id="UP000498740"/>
    </source>
</evidence>
<dbReference type="Gene3D" id="3.20.20.30">
    <property type="entry name" value="Luciferase-like domain"/>
    <property type="match status" value="1"/>
</dbReference>
<dbReference type="GO" id="GO:0016705">
    <property type="term" value="F:oxidoreductase activity, acting on paired donors, with incorporation or reduction of molecular oxygen"/>
    <property type="evidence" value="ECO:0007669"/>
    <property type="project" value="InterPro"/>
</dbReference>
<comment type="caution">
    <text evidence="2">The sequence shown here is derived from an EMBL/GenBank/DDBJ whole genome shotgun (WGS) entry which is preliminary data.</text>
</comment>
<feature type="domain" description="Luciferase-like" evidence="1">
    <location>
        <begin position="31"/>
        <end position="283"/>
    </location>
</feature>
<dbReference type="SUPFAM" id="SSF51679">
    <property type="entry name" value="Bacterial luciferase-like"/>
    <property type="match status" value="1"/>
</dbReference>
<proteinExistence type="predicted"/>
<organism evidence="2 3">
    <name type="scientific">Streptomyces microflavus</name>
    <name type="common">Streptomyces lipmanii</name>
    <dbReference type="NCBI Taxonomy" id="1919"/>
    <lineage>
        <taxon>Bacteria</taxon>
        <taxon>Bacillati</taxon>
        <taxon>Actinomycetota</taxon>
        <taxon>Actinomycetes</taxon>
        <taxon>Kitasatosporales</taxon>
        <taxon>Streptomycetaceae</taxon>
        <taxon>Streptomyces</taxon>
    </lineage>
</organism>
<dbReference type="EMBL" id="BLWD01000001">
    <property type="protein sequence ID" value="GFN09121.1"/>
    <property type="molecule type" value="Genomic_DNA"/>
</dbReference>
<dbReference type="AlphaFoldDB" id="A0A7J0D324"/>
<dbReference type="Pfam" id="PF00296">
    <property type="entry name" value="Bac_luciferase"/>
    <property type="match status" value="1"/>
</dbReference>
<dbReference type="Proteomes" id="UP000498740">
    <property type="component" value="Unassembled WGS sequence"/>
</dbReference>
<gene>
    <name evidence="2" type="ORF">Smic_76770</name>
</gene>
<evidence type="ECO:0000259" key="1">
    <source>
        <dbReference type="Pfam" id="PF00296"/>
    </source>
</evidence>
<dbReference type="NCBIfam" id="TIGR03620">
    <property type="entry name" value="F420_MSMEG_4141"/>
    <property type="match status" value="1"/>
</dbReference>